<keyword evidence="3" id="KW-1133">Transmembrane helix</keyword>
<sequence>MEMLGNIGFGIVILVVIVIIGIIVMISRWYKKASQGQAIVRTGVGGTRVSFNGILIVPVLHRMETMDISLKAIQIERAGAAGLVCRDNIRADIKVAFFIRVNKTLEDVIQVAQSVGCIRSSDPAALNDLFDAKFSEALKTIGKKFDFVDLYNKRDEFREEIVNIIGTDLNGFILDDAAIDYLEQTPLSQMDESNILDAEGIKKIISITSREKIQSNQIERDRQKTIRKQDVEAQEAILELDKQLAEKEEKQKREIANIKSREEAEIAKVQQEETLKSERSRIITEEEIQISEQNKEREIIVASKNKERTSAVETERIEKDRLLEVTERERIVTLAQIAKEKAIETQKRDIQEVIRERVAIEKTVVDEEENIKDTRARALANREKLVAVTKAEESAEAALVEKIKAAEAANQAAEFTAKQVIIEAQAEEESSIKRAAAMKTMADAEAAREAAHGIAEAQVMEAKATARQKEGDAEAAVIEARAMAEAKEIQAKQHARAISDLEIGKAEAEVIEAKAVAEQKKGLAEAVVSKEKYDVEAEGIHKKADAMKKLDGVGKDHEEFKLRLDKEKSVELAQISIQKDIADAQAEVISNALKTAKIDIVGGEAVFFDKIISAISNGKSVERMIDNSGTLGQLKTQLLDGIDGSTLKEKIGSLVDQFGISSDDLKNLSVSALIFKMMQENSDDKQQGVLNSLLSAAKAAGIGEKTPHSLGIK</sequence>
<dbReference type="AlphaFoldDB" id="A0A7K3WRL1"/>
<dbReference type="GO" id="GO:0005886">
    <property type="term" value="C:plasma membrane"/>
    <property type="evidence" value="ECO:0007669"/>
    <property type="project" value="TreeGrafter"/>
</dbReference>
<name>A0A7K3WRL1_9FLAO</name>
<evidence type="ECO:0000313" key="4">
    <source>
        <dbReference type="EMBL" id="NEN23681.1"/>
    </source>
</evidence>
<evidence type="ECO:0000256" key="3">
    <source>
        <dbReference type="SAM" id="Phobius"/>
    </source>
</evidence>
<comment type="subcellular location">
    <subcellularLocation>
        <location evidence="1">Endomembrane system</location>
    </subcellularLocation>
</comment>
<dbReference type="Proteomes" id="UP000486602">
    <property type="component" value="Unassembled WGS sequence"/>
</dbReference>
<keyword evidence="3" id="KW-0812">Transmembrane</keyword>
<dbReference type="SUPFAM" id="SSF117892">
    <property type="entry name" value="Band 7/SPFH domain"/>
    <property type="match status" value="1"/>
</dbReference>
<accession>A0A7K3WRL1</accession>
<proteinExistence type="predicted"/>
<evidence type="ECO:0000256" key="2">
    <source>
        <dbReference type="SAM" id="Coils"/>
    </source>
</evidence>
<dbReference type="EMBL" id="JAAGVY010000014">
    <property type="protein sequence ID" value="NEN23681.1"/>
    <property type="molecule type" value="Genomic_DNA"/>
</dbReference>
<feature type="coiled-coil region" evidence="2">
    <location>
        <begin position="343"/>
        <end position="370"/>
    </location>
</feature>
<dbReference type="InterPro" id="IPR036013">
    <property type="entry name" value="Band_7/SPFH_dom_sf"/>
</dbReference>
<keyword evidence="3" id="KW-0472">Membrane</keyword>
<reference evidence="4 5" key="1">
    <citation type="submission" date="2020-02" db="EMBL/GenBank/DDBJ databases">
        <title>Out from the shadows clarifying the taxonomy of the family Cryomorphaceae and related taxa by utilizing the GTDB taxonomic framework.</title>
        <authorList>
            <person name="Bowman J.P."/>
        </authorList>
    </citation>
    <scope>NUCLEOTIDE SEQUENCE [LARGE SCALE GENOMIC DNA]</scope>
    <source>
        <strain evidence="4 5">QSSC 1-22</strain>
    </source>
</reference>
<dbReference type="GO" id="GO:0012505">
    <property type="term" value="C:endomembrane system"/>
    <property type="evidence" value="ECO:0007669"/>
    <property type="project" value="UniProtKB-SubCell"/>
</dbReference>
<dbReference type="PANTHER" id="PTHR13806">
    <property type="entry name" value="FLOTILLIN-RELATED"/>
    <property type="match status" value="1"/>
</dbReference>
<protein>
    <submittedName>
        <fullName evidence="4">Flotillin family protein</fullName>
    </submittedName>
</protein>
<gene>
    <name evidence="4" type="ORF">G3O08_09225</name>
</gene>
<feature type="coiled-coil region" evidence="2">
    <location>
        <begin position="228"/>
        <end position="281"/>
    </location>
</feature>
<keyword evidence="5" id="KW-1185">Reference proteome</keyword>
<evidence type="ECO:0000313" key="5">
    <source>
        <dbReference type="Proteomes" id="UP000486602"/>
    </source>
</evidence>
<feature type="transmembrane region" description="Helical" evidence="3">
    <location>
        <begin position="6"/>
        <end position="26"/>
    </location>
</feature>
<organism evidence="4 5">
    <name type="scientific">Cryomorpha ignava</name>
    <dbReference type="NCBI Taxonomy" id="101383"/>
    <lineage>
        <taxon>Bacteria</taxon>
        <taxon>Pseudomonadati</taxon>
        <taxon>Bacteroidota</taxon>
        <taxon>Flavobacteriia</taxon>
        <taxon>Flavobacteriales</taxon>
        <taxon>Cryomorphaceae</taxon>
        <taxon>Cryomorpha</taxon>
    </lineage>
</organism>
<dbReference type="PANTHER" id="PTHR13806:SF31">
    <property type="entry name" value="FLOTILLIN-LIKE PROTEIN 1-RELATED"/>
    <property type="match status" value="1"/>
</dbReference>
<comment type="caution">
    <text evidence="4">The sequence shown here is derived from an EMBL/GenBank/DDBJ whole genome shotgun (WGS) entry which is preliminary data.</text>
</comment>
<evidence type="ECO:0000256" key="1">
    <source>
        <dbReference type="ARBA" id="ARBA00004308"/>
    </source>
</evidence>
<dbReference type="InterPro" id="IPR027705">
    <property type="entry name" value="Flotillin_fam"/>
</dbReference>
<keyword evidence="2" id="KW-0175">Coiled coil</keyword>